<evidence type="ECO:0000313" key="5">
    <source>
        <dbReference type="EMBL" id="MEL5996836.1"/>
    </source>
</evidence>
<dbReference type="CDD" id="cd06170">
    <property type="entry name" value="LuxR_C_like"/>
    <property type="match status" value="1"/>
</dbReference>
<reference evidence="5 6" key="1">
    <citation type="journal article" date="2018" name="Arch. Microbiol.">
        <title>Hymenobacter segetis sp. nov., isolated from soil.</title>
        <authorList>
            <person name="Ten L.N."/>
            <person name="Lim S.J."/>
            <person name="Kim B.O."/>
            <person name="Kang I.K."/>
            <person name="Jung H.Y."/>
        </authorList>
    </citation>
    <scope>NUCLEOTIDE SEQUENCE [LARGE SCALE GENOMIC DNA]</scope>
    <source>
        <strain evidence="5 6">S7-3-11</strain>
    </source>
</reference>
<dbReference type="PRINTS" id="PR00038">
    <property type="entry name" value="HTHLUXR"/>
</dbReference>
<dbReference type="Gene3D" id="1.10.10.10">
    <property type="entry name" value="Winged helix-like DNA-binding domain superfamily/Winged helix DNA-binding domain"/>
    <property type="match status" value="1"/>
</dbReference>
<dbReference type="SMART" id="SM00421">
    <property type="entry name" value="HTH_LUXR"/>
    <property type="match status" value="1"/>
</dbReference>
<name>A0ABU9M2V4_9BACT</name>
<gene>
    <name evidence="5" type="ORF">AAFH49_21680</name>
</gene>
<dbReference type="SUPFAM" id="SSF46894">
    <property type="entry name" value="C-terminal effector domain of the bipartite response regulators"/>
    <property type="match status" value="1"/>
</dbReference>
<proteinExistence type="predicted"/>
<evidence type="ECO:0000256" key="3">
    <source>
        <dbReference type="ARBA" id="ARBA00023163"/>
    </source>
</evidence>
<feature type="domain" description="HTH luxR-type" evidence="4">
    <location>
        <begin position="155"/>
        <end position="220"/>
    </location>
</feature>
<evidence type="ECO:0000256" key="1">
    <source>
        <dbReference type="ARBA" id="ARBA00023015"/>
    </source>
</evidence>
<accession>A0ABU9M2V4</accession>
<keyword evidence="1" id="KW-0805">Transcription regulation</keyword>
<dbReference type="EMBL" id="JBCEVZ010000101">
    <property type="protein sequence ID" value="MEL5996836.1"/>
    <property type="molecule type" value="Genomic_DNA"/>
</dbReference>
<comment type="caution">
    <text evidence="5">The sequence shown here is derived from an EMBL/GenBank/DDBJ whole genome shotgun (WGS) entry which is preliminary data.</text>
</comment>
<dbReference type="PANTHER" id="PTHR44688:SF16">
    <property type="entry name" value="DNA-BINDING TRANSCRIPTIONAL ACTIVATOR DEVR_DOSR"/>
    <property type="match status" value="1"/>
</dbReference>
<evidence type="ECO:0000313" key="6">
    <source>
        <dbReference type="Proteomes" id="UP001479606"/>
    </source>
</evidence>
<dbReference type="PROSITE" id="PS50043">
    <property type="entry name" value="HTH_LUXR_2"/>
    <property type="match status" value="1"/>
</dbReference>
<keyword evidence="6" id="KW-1185">Reference proteome</keyword>
<keyword evidence="3" id="KW-0804">Transcription</keyword>
<keyword evidence="2" id="KW-0238">DNA-binding</keyword>
<sequence length="222" mass="24632">MTDEQIITHRIAGVASLANEYPGAVIVLSGDCSRVLYMSDWGLQALNTTMAELLALGENYHPVFFNGEEAHEYVPQIAELLERNDLSYAVTFFQQVRTGPQRSFAWYLSSVRVLAQDAAGRPLLIISFATPIDPKSHITAKVQRLLDENTFLREKSATFASLTAREREVLGSLALGHSSQDIAAAFNISAQTADTHRRNIRQKLNATNSFDLGQYARAFNLI</sequence>
<dbReference type="Proteomes" id="UP001479606">
    <property type="component" value="Unassembled WGS sequence"/>
</dbReference>
<dbReference type="InterPro" id="IPR036388">
    <property type="entry name" value="WH-like_DNA-bd_sf"/>
</dbReference>
<dbReference type="RefSeq" id="WP_342301501.1">
    <property type="nucleotide sequence ID" value="NZ_JBCEVZ010000101.1"/>
</dbReference>
<organism evidence="5 6">
    <name type="scientific">Hymenobacter segetis</name>
    <dbReference type="NCBI Taxonomy" id="2025509"/>
    <lineage>
        <taxon>Bacteria</taxon>
        <taxon>Pseudomonadati</taxon>
        <taxon>Bacteroidota</taxon>
        <taxon>Cytophagia</taxon>
        <taxon>Cytophagales</taxon>
        <taxon>Hymenobacteraceae</taxon>
        <taxon>Hymenobacter</taxon>
    </lineage>
</organism>
<dbReference type="InterPro" id="IPR016032">
    <property type="entry name" value="Sig_transdc_resp-reg_C-effctor"/>
</dbReference>
<evidence type="ECO:0000256" key="2">
    <source>
        <dbReference type="ARBA" id="ARBA00023125"/>
    </source>
</evidence>
<dbReference type="InterPro" id="IPR000792">
    <property type="entry name" value="Tscrpt_reg_LuxR_C"/>
</dbReference>
<evidence type="ECO:0000259" key="4">
    <source>
        <dbReference type="PROSITE" id="PS50043"/>
    </source>
</evidence>
<protein>
    <submittedName>
        <fullName evidence="5">Helix-turn-helix transcriptional regulator</fullName>
    </submittedName>
</protein>
<dbReference type="Pfam" id="PF00196">
    <property type="entry name" value="GerE"/>
    <property type="match status" value="1"/>
</dbReference>
<dbReference type="PANTHER" id="PTHR44688">
    <property type="entry name" value="DNA-BINDING TRANSCRIPTIONAL ACTIVATOR DEVR_DOSR"/>
    <property type="match status" value="1"/>
</dbReference>